<protein>
    <submittedName>
        <fullName evidence="1">TIGR02436 family protein</fullName>
    </submittedName>
</protein>
<dbReference type="InterPro" id="IPR012657">
    <property type="entry name" value="23S_rRNA-intervening_sequence"/>
</dbReference>
<dbReference type="InterPro" id="IPR036583">
    <property type="entry name" value="23S_rRNA_IVS_sf"/>
</dbReference>
<reference evidence="1 2" key="1">
    <citation type="journal article" date="2015" name="Nature">
        <title>rRNA introns, odd ribosomes, and small enigmatic genomes across a large radiation of phyla.</title>
        <authorList>
            <person name="Brown C.T."/>
            <person name="Hug L.A."/>
            <person name="Thomas B.C."/>
            <person name="Sharon I."/>
            <person name="Castelle C.J."/>
            <person name="Singh A."/>
            <person name="Wilkins M.J."/>
            <person name="Williams K.H."/>
            <person name="Banfield J.F."/>
        </authorList>
    </citation>
    <scope>NUCLEOTIDE SEQUENCE [LARGE SCALE GENOMIC DNA]</scope>
</reference>
<dbReference type="SUPFAM" id="SSF158446">
    <property type="entry name" value="IVS-encoded protein-like"/>
    <property type="match status" value="1"/>
</dbReference>
<accession>A0A0G1CLV3</accession>
<dbReference type="Gene3D" id="1.20.1440.60">
    <property type="entry name" value="23S rRNA-intervening sequence"/>
    <property type="match status" value="1"/>
</dbReference>
<dbReference type="Proteomes" id="UP000034050">
    <property type="component" value="Unassembled WGS sequence"/>
</dbReference>
<dbReference type="AlphaFoldDB" id="A0A0G1CLV3"/>
<dbReference type="NCBIfam" id="TIGR02436">
    <property type="entry name" value="four helix bundle protein"/>
    <property type="match status" value="1"/>
</dbReference>
<organism evidence="1 2">
    <name type="scientific">Candidatus Gottesmanbacteria bacterium GW2011_GWB1_43_11</name>
    <dbReference type="NCBI Taxonomy" id="1618446"/>
    <lineage>
        <taxon>Bacteria</taxon>
        <taxon>Candidatus Gottesmaniibacteriota</taxon>
    </lineage>
</organism>
<dbReference type="PIRSF" id="PIRSF035652">
    <property type="entry name" value="CHP02436"/>
    <property type="match status" value="1"/>
</dbReference>
<gene>
    <name evidence="1" type="ORF">UV61_C0009G0016</name>
</gene>
<name>A0A0G1CLV3_9BACT</name>
<dbReference type="PANTHER" id="PTHR38471:SF2">
    <property type="entry name" value="FOUR HELIX BUNDLE PROTEIN"/>
    <property type="match status" value="1"/>
</dbReference>
<dbReference type="STRING" id="1618446.UV61_C0009G0016"/>
<dbReference type="PANTHER" id="PTHR38471">
    <property type="entry name" value="FOUR HELIX BUNDLE PROTEIN"/>
    <property type="match status" value="1"/>
</dbReference>
<comment type="caution">
    <text evidence="1">The sequence shown here is derived from an EMBL/GenBank/DDBJ whole genome shotgun (WGS) entry which is preliminary data.</text>
</comment>
<evidence type="ECO:0000313" key="1">
    <source>
        <dbReference type="EMBL" id="KKS86489.1"/>
    </source>
</evidence>
<evidence type="ECO:0000313" key="2">
    <source>
        <dbReference type="Proteomes" id="UP000034050"/>
    </source>
</evidence>
<dbReference type="Pfam" id="PF05635">
    <property type="entry name" value="23S_rRNA_IVP"/>
    <property type="match status" value="1"/>
</dbReference>
<sequence length="115" mass="13434">MNKQYDIHQRIFNFVVRGLKVIRYLPKTIEARIIIDQYVRALTSIGANDNEADGVSSKKDFIHCYTVVRKELKEAHYWLRIIAESYPDLKPRLELFLQENGELIKIISTIIKNAA</sequence>
<dbReference type="EMBL" id="LCFD01000009">
    <property type="protein sequence ID" value="KKS86489.1"/>
    <property type="molecule type" value="Genomic_DNA"/>
</dbReference>
<proteinExistence type="predicted"/>